<dbReference type="InterPro" id="IPR008984">
    <property type="entry name" value="SMAD_FHA_dom_sf"/>
</dbReference>
<feature type="transmembrane region" description="Helical" evidence="1">
    <location>
        <begin position="325"/>
        <end position="343"/>
    </location>
</feature>
<dbReference type="InterPro" id="IPR000253">
    <property type="entry name" value="FHA_dom"/>
</dbReference>
<dbReference type="SUPFAM" id="SSF49879">
    <property type="entry name" value="SMAD/FHA domain"/>
    <property type="match status" value="1"/>
</dbReference>
<dbReference type="AlphaFoldDB" id="A0A8K2A8J7"/>
<dbReference type="GO" id="GO:0008237">
    <property type="term" value="F:metallopeptidase activity"/>
    <property type="evidence" value="ECO:0007669"/>
    <property type="project" value="UniProtKB-KW"/>
</dbReference>
<name>A0A8K2A8J7_9CYAN</name>
<dbReference type="Proteomes" id="UP000607397">
    <property type="component" value="Unassembled WGS sequence"/>
</dbReference>
<dbReference type="RefSeq" id="WP_161826581.1">
    <property type="nucleotide sequence ID" value="NZ_WVIC01000040.1"/>
</dbReference>
<feature type="transmembrane region" description="Helical" evidence="1">
    <location>
        <begin position="355"/>
        <end position="376"/>
    </location>
</feature>
<feature type="transmembrane region" description="Helical" evidence="1">
    <location>
        <begin position="442"/>
        <end position="464"/>
    </location>
</feature>
<feature type="transmembrane region" description="Helical" evidence="1">
    <location>
        <begin position="211"/>
        <end position="236"/>
    </location>
</feature>
<dbReference type="Pfam" id="PF00498">
    <property type="entry name" value="FHA"/>
    <property type="match status" value="1"/>
</dbReference>
<dbReference type="CDD" id="cd00060">
    <property type="entry name" value="FHA"/>
    <property type="match status" value="1"/>
</dbReference>
<dbReference type="InterPro" id="IPR026898">
    <property type="entry name" value="PrsW"/>
</dbReference>
<organism evidence="3 4">
    <name type="scientific">Petrachloros mirabilis ULC683</name>
    <dbReference type="NCBI Taxonomy" id="2781853"/>
    <lineage>
        <taxon>Bacteria</taxon>
        <taxon>Bacillati</taxon>
        <taxon>Cyanobacteriota</taxon>
        <taxon>Cyanophyceae</taxon>
        <taxon>Synechococcales</taxon>
        <taxon>Petrachlorosaceae</taxon>
        <taxon>Petrachloros</taxon>
        <taxon>Petrachloros mirabilis</taxon>
    </lineage>
</organism>
<gene>
    <name evidence="3" type="ORF">GS597_16645</name>
</gene>
<evidence type="ECO:0000313" key="4">
    <source>
        <dbReference type="Proteomes" id="UP000607397"/>
    </source>
</evidence>
<dbReference type="Gene3D" id="2.60.200.20">
    <property type="match status" value="1"/>
</dbReference>
<feature type="transmembrane region" description="Helical" evidence="1">
    <location>
        <begin position="161"/>
        <end position="179"/>
    </location>
</feature>
<proteinExistence type="predicted"/>
<dbReference type="PANTHER" id="PTHR23308">
    <property type="entry name" value="NUCLEAR INHIBITOR OF PROTEIN PHOSPHATASE-1"/>
    <property type="match status" value="1"/>
</dbReference>
<comment type="caution">
    <text evidence="3">The sequence shown here is derived from an EMBL/GenBank/DDBJ whole genome shotgun (WGS) entry which is preliminary data.</text>
</comment>
<reference evidence="3" key="1">
    <citation type="submission" date="2019-12" db="EMBL/GenBank/DDBJ databases">
        <title>High-Quality draft genome sequences of three cyanobacteria isolated from the limestone walls of the Old Cathedral of Coimbra.</title>
        <authorList>
            <person name="Tiago I."/>
            <person name="Soares F."/>
            <person name="Portugal A."/>
        </authorList>
    </citation>
    <scope>NUCLEOTIDE SEQUENCE [LARGE SCALE GENOMIC DNA]</scope>
    <source>
        <strain evidence="3">C</strain>
    </source>
</reference>
<accession>A0A8K2A8J7</accession>
<feature type="transmembrane region" description="Helical" evidence="1">
    <location>
        <begin position="185"/>
        <end position="204"/>
    </location>
</feature>
<dbReference type="InterPro" id="IPR050923">
    <property type="entry name" value="Cell_Proc_Reg/RNA_Proc"/>
</dbReference>
<sequence length="519" mass="55586">MPNAHTQGWLVAVGSSASPAAVPQWHPLTTAKDCVLGRNLDCQVILDSSNYSGVSRRHAVIKPLLESPPRWQICDLDSANGTFVNGQRLQGCRPLQAGDRIMLSQDGPQFVFESRRDSEARPRAPLAQQALAASQEAPAAVTLSQLLPVLSTRRDLTRKGFLVPGLITVFLVVALFFSLGNRDLFNSLLALYIGGGGLFFIYRLCGKPKPWWMMVLVIISMVLILESPIVELFVLVFRELLPGNVEAVGSGFLAQWIGHFFGAGMMEELLKVLPLALLLVIGRPRALKPTLVILVILGGCCVLVLLALVGASMRQPELGDLVTRKVVSTGLLAGLAVLILTVAKSLKPPAQAILGVWEPLDGILFGAAAALGFTWLETLGQYVPSVIQDIDSTLGTGSGDLVGLQLLIPRILGSVAGHMAYSGYLGYFIGLSVLKPTQRWKILLVGYLSASGLHAFWNASAVALGGIPVRLGGVSVSLGAMALMVVGMVSYVFLVAAILKARQLSPTRSQNFATRMWEP</sequence>
<dbReference type="EMBL" id="WVIC01000040">
    <property type="protein sequence ID" value="NCJ08106.1"/>
    <property type="molecule type" value="Genomic_DNA"/>
</dbReference>
<keyword evidence="1" id="KW-0472">Membrane</keyword>
<keyword evidence="1" id="KW-1133">Transmembrane helix</keyword>
<evidence type="ECO:0000313" key="3">
    <source>
        <dbReference type="EMBL" id="NCJ08106.1"/>
    </source>
</evidence>
<keyword evidence="1" id="KW-0812">Transmembrane</keyword>
<protein>
    <submittedName>
        <fullName evidence="3">PrsW family intramembrane metalloprotease</fullName>
    </submittedName>
</protein>
<feature type="transmembrane region" description="Helical" evidence="1">
    <location>
        <begin position="256"/>
        <end position="279"/>
    </location>
</feature>
<dbReference type="SMART" id="SM00240">
    <property type="entry name" value="FHA"/>
    <property type="match status" value="1"/>
</dbReference>
<keyword evidence="3" id="KW-0482">Metalloprotease</keyword>
<feature type="transmembrane region" description="Helical" evidence="1">
    <location>
        <begin position="476"/>
        <end position="499"/>
    </location>
</feature>
<feature type="domain" description="FHA" evidence="2">
    <location>
        <begin position="34"/>
        <end position="89"/>
    </location>
</feature>
<keyword evidence="4" id="KW-1185">Reference proteome</keyword>
<evidence type="ECO:0000259" key="2">
    <source>
        <dbReference type="PROSITE" id="PS50006"/>
    </source>
</evidence>
<feature type="transmembrane region" description="Helical" evidence="1">
    <location>
        <begin position="411"/>
        <end position="430"/>
    </location>
</feature>
<dbReference type="PROSITE" id="PS50006">
    <property type="entry name" value="FHA_DOMAIN"/>
    <property type="match status" value="1"/>
</dbReference>
<keyword evidence="3" id="KW-0378">Hydrolase</keyword>
<keyword evidence="3" id="KW-0645">Protease</keyword>
<evidence type="ECO:0000256" key="1">
    <source>
        <dbReference type="SAM" id="Phobius"/>
    </source>
</evidence>
<feature type="transmembrane region" description="Helical" evidence="1">
    <location>
        <begin position="291"/>
        <end position="313"/>
    </location>
</feature>
<dbReference type="Pfam" id="PF13367">
    <property type="entry name" value="PrsW-protease"/>
    <property type="match status" value="1"/>
</dbReference>